<feature type="non-terminal residue" evidence="2">
    <location>
        <position position="597"/>
    </location>
</feature>
<sequence length="597" mass="69915">IESIEDLLQKQKQQIELLHIDMGSLLDFQVQTTTEFFSQFNEKLKQIQLNIQPEIVFQNYREGIQILKSTDMQEFKNRDVIFSSEITALSGEQFVLKKMKVDAFAATAEQQNQFQEIFCDVKDLGEQVVAPRQLHFEEIQPVEFEEHCEQDTELFGYIGRVSYPTVQMYREDSETQFLVTKTLEMTFSQEEEPSFKKVSFDTFLDQKSFQATEFECQTADNQLELEILTLEKALQTYDGKNVEVMINSFLKENQQNDFIKLKIEEIQFEEVEIEDQVQITQAKPQKYQIMTKQTEFSLLHANSQAQSQKTISQKSFSKHEHEFKKLNQKSVQFQSFSLESAISNQSVQEIEVQNQSIFESFENNQIKYGQNQIKLQHRKNKEKSIKMNSGEFEEENISIISLKKPVQKEIELKLKNIQFETVDQNFSEATTCKNQINLTENSQNFVLRQVESSSFKTEEIKQFDNIKVCKDVKLALIPLQKLNFVEVEIQLQNMENKKVIDLDEIGQSEKVVQTDSFHVKEVLQVNKNPQKMLNPLKFQPSMMFKRKADESFCKPPLLEDFQVPKIENKVIAAKTQKITASKSQNRVEQQERQNQRK</sequence>
<feature type="region of interest" description="Disordered" evidence="1">
    <location>
        <begin position="577"/>
        <end position="597"/>
    </location>
</feature>
<feature type="non-terminal residue" evidence="2">
    <location>
        <position position="1"/>
    </location>
</feature>
<protein>
    <submittedName>
        <fullName evidence="2">Uncharacterized protein</fullName>
    </submittedName>
</protein>
<reference evidence="2" key="1">
    <citation type="submission" date="2015-07" db="EMBL/GenBank/DDBJ databases">
        <title>Adaptation to a free-living lifestyle via gene acquisitions in the diplomonad Trepomonas sp. PC1.</title>
        <authorList>
            <person name="Xu F."/>
            <person name="Jerlstrom-Hultqvist J."/>
            <person name="Kolisko M."/>
            <person name="Simpson A.G.B."/>
            <person name="Roger A.J."/>
            <person name="Svard S.G."/>
            <person name="Andersson J.O."/>
        </authorList>
    </citation>
    <scope>NUCLEOTIDE SEQUENCE</scope>
    <source>
        <strain evidence="2">PC1</strain>
    </source>
</reference>
<proteinExistence type="predicted"/>
<organism evidence="2">
    <name type="scientific">Trepomonas sp. PC1</name>
    <dbReference type="NCBI Taxonomy" id="1076344"/>
    <lineage>
        <taxon>Eukaryota</taxon>
        <taxon>Metamonada</taxon>
        <taxon>Diplomonadida</taxon>
        <taxon>Hexamitidae</taxon>
        <taxon>Hexamitinae</taxon>
        <taxon>Trepomonas</taxon>
    </lineage>
</organism>
<dbReference type="EMBL" id="GDID01006581">
    <property type="protein sequence ID" value="JAP90025.1"/>
    <property type="molecule type" value="Transcribed_RNA"/>
</dbReference>
<feature type="compositionally biased region" description="Basic and acidic residues" evidence="1">
    <location>
        <begin position="588"/>
        <end position="597"/>
    </location>
</feature>
<dbReference type="AlphaFoldDB" id="A0A146K272"/>
<gene>
    <name evidence="2" type="ORF">TPC1_30480</name>
</gene>
<name>A0A146K272_9EUKA</name>
<evidence type="ECO:0000313" key="2">
    <source>
        <dbReference type="EMBL" id="JAP90025.1"/>
    </source>
</evidence>
<evidence type="ECO:0000256" key="1">
    <source>
        <dbReference type="SAM" id="MobiDB-lite"/>
    </source>
</evidence>
<accession>A0A146K272</accession>